<feature type="compositionally biased region" description="Acidic residues" evidence="1">
    <location>
        <begin position="11"/>
        <end position="23"/>
    </location>
</feature>
<gene>
    <name evidence="4" type="ORF">K6T50_14200</name>
</gene>
<dbReference type="Pfam" id="PF05872">
    <property type="entry name" value="HerA_C"/>
    <property type="match status" value="1"/>
</dbReference>
<sequence length="674" mass="72850">MTDAGEPNLGDFEDPGQFDETGDGDASGNDAADPEDGAADSADPADGSADRPADERAGADEGATREGDATPSSTAGTGDSDSDTDADADSGFAQYAMEAAEAGTADGIGTVSVAQGLRVAEDDDETSLKAFVTVGNREDVRIGKYLIVPYPDGEQLFCRITALEYDQEFRTDDATELTARRRMQTGGGEFTEADYKYLAELSPVAVLFEDSGARSASGSRTESGDADLKRRMVDRVPKPGALVRQAGDAEQIKTGLAIPEDGVFLGHLSVGGEKVRTAAEPPTVDYRLKDDYADGDPLVFRHTLVAGGTGSGKTHGAKNVLRQYLGRTYETDDGRDARAAVVMFDPQDEYAQMHDDNPALDEELARRLERENVAYGGHDDTIALVPKEAGVSYPGHGHRAEQVEFTIPFSVVDEYDMPWLVAGASLNENQYPALLTLINRFFRNYDDGTYRQFLNFLDDPALKEELDETGRVHEATFDAVKRRVRSVPSGVFDQDATPITELDTTLVRPGGLTVVPTYHLSSARAKEMFVLAVSAMLVDDKLSNSPRSGRIDETPLVLGMDEAHNFLSGADNVQARQVVSKFTEAAKQGRKERLGLFLITQDPQDIADPVFKQVNTRLVLNLGDEEAIMSVNIPPSLAKKVPYMEKGQQVVYSPDNSEPVEVTGLPVCVTRHGE</sequence>
<dbReference type="KEGG" id="hmp:K6T50_14200"/>
<feature type="domain" description="Helicase HerA-like C-terminal" evidence="3">
    <location>
        <begin position="533"/>
        <end position="618"/>
    </location>
</feature>
<feature type="region of interest" description="Disordered" evidence="1">
    <location>
        <begin position="1"/>
        <end position="88"/>
    </location>
</feature>
<dbReference type="Proteomes" id="UP000826254">
    <property type="component" value="Chromosome"/>
</dbReference>
<dbReference type="PANTHER" id="PTHR30121">
    <property type="entry name" value="UNCHARACTERIZED PROTEIN YJGR-RELATED"/>
    <property type="match status" value="1"/>
</dbReference>
<evidence type="ECO:0000259" key="2">
    <source>
        <dbReference type="Pfam" id="PF01935"/>
    </source>
</evidence>
<reference evidence="4 5" key="1">
    <citation type="journal article" date="2021" name="Int. J. Syst. Evol. Microbiol.">
        <title>Halobaculum halophilum sp. nov. and Halobaculum salinum sp. nov., isolated from salt lake and saline soil.</title>
        <authorList>
            <person name="Cui H.L."/>
            <person name="Shi X.W."/>
            <person name="Yin X.M."/>
            <person name="Yang X.Y."/>
            <person name="Hou J."/>
            <person name="Zhu L."/>
        </authorList>
    </citation>
    <scope>NUCLEOTIDE SEQUENCE [LARGE SCALE GENOMIC DNA]</scope>
    <source>
        <strain evidence="4 5">NBRC 109044</strain>
    </source>
</reference>
<dbReference type="RefSeq" id="WP_222607217.1">
    <property type="nucleotide sequence ID" value="NZ_CP081958.1"/>
</dbReference>
<dbReference type="InterPro" id="IPR027417">
    <property type="entry name" value="P-loop_NTPase"/>
</dbReference>
<dbReference type="Pfam" id="PF01935">
    <property type="entry name" value="DUF87"/>
    <property type="match status" value="1"/>
</dbReference>
<dbReference type="InterPro" id="IPR002789">
    <property type="entry name" value="HerA_central"/>
</dbReference>
<evidence type="ECO:0000313" key="5">
    <source>
        <dbReference type="Proteomes" id="UP000826254"/>
    </source>
</evidence>
<dbReference type="AlphaFoldDB" id="A0A8T8WC35"/>
<dbReference type="Gene3D" id="3.40.50.300">
    <property type="entry name" value="P-loop containing nucleotide triphosphate hydrolases"/>
    <property type="match status" value="2"/>
</dbReference>
<proteinExistence type="predicted"/>
<evidence type="ECO:0000256" key="1">
    <source>
        <dbReference type="SAM" id="MobiDB-lite"/>
    </source>
</evidence>
<dbReference type="GO" id="GO:0005524">
    <property type="term" value="F:ATP binding"/>
    <property type="evidence" value="ECO:0007669"/>
    <property type="project" value="UniProtKB-KW"/>
</dbReference>
<organism evidence="4 5">
    <name type="scientific">Halobaculum magnesiiphilum</name>
    <dbReference type="NCBI Taxonomy" id="1017351"/>
    <lineage>
        <taxon>Archaea</taxon>
        <taxon>Methanobacteriati</taxon>
        <taxon>Methanobacteriota</taxon>
        <taxon>Stenosarchaea group</taxon>
        <taxon>Halobacteria</taxon>
        <taxon>Halobacteriales</taxon>
        <taxon>Haloferacaceae</taxon>
        <taxon>Halobaculum</taxon>
    </lineage>
</organism>
<keyword evidence="4" id="KW-0067">ATP-binding</keyword>
<dbReference type="InterPro" id="IPR033186">
    <property type="entry name" value="HerA_C"/>
</dbReference>
<keyword evidence="5" id="KW-1185">Reference proteome</keyword>
<evidence type="ECO:0000313" key="4">
    <source>
        <dbReference type="EMBL" id="QZP37408.1"/>
    </source>
</evidence>
<feature type="domain" description="Helicase HerA central" evidence="2">
    <location>
        <begin position="294"/>
        <end position="524"/>
    </location>
</feature>
<accession>A0A8T8WC35</accession>
<name>A0A8T8WC35_9EURY</name>
<dbReference type="PANTHER" id="PTHR30121:SF6">
    <property type="entry name" value="SLR6007 PROTEIN"/>
    <property type="match status" value="1"/>
</dbReference>
<keyword evidence="4" id="KW-0547">Nucleotide-binding</keyword>
<evidence type="ECO:0000259" key="3">
    <source>
        <dbReference type="Pfam" id="PF05872"/>
    </source>
</evidence>
<dbReference type="InterPro" id="IPR051162">
    <property type="entry name" value="T4SS_component"/>
</dbReference>
<dbReference type="SUPFAM" id="SSF52540">
    <property type="entry name" value="P-loop containing nucleoside triphosphate hydrolases"/>
    <property type="match status" value="1"/>
</dbReference>
<dbReference type="EMBL" id="CP081958">
    <property type="protein sequence ID" value="QZP37408.1"/>
    <property type="molecule type" value="Genomic_DNA"/>
</dbReference>
<protein>
    <submittedName>
        <fullName evidence="4">ATP-binding protein</fullName>
    </submittedName>
</protein>
<dbReference type="GeneID" id="67179316"/>
<feature type="compositionally biased region" description="Basic and acidic residues" evidence="1">
    <location>
        <begin position="48"/>
        <end position="68"/>
    </location>
</feature>